<name>A0A7J0H2N6_9ERIC</name>
<evidence type="ECO:0000313" key="1">
    <source>
        <dbReference type="EMBL" id="GFZ17346.1"/>
    </source>
</evidence>
<protein>
    <submittedName>
        <fullName evidence="1">Uncharacterized protein</fullName>
    </submittedName>
</protein>
<keyword evidence="2" id="KW-1185">Reference proteome</keyword>
<accession>A0A7J0H2N6</accession>
<dbReference type="AlphaFoldDB" id="A0A7J0H2N6"/>
<evidence type="ECO:0000313" key="2">
    <source>
        <dbReference type="Proteomes" id="UP000585474"/>
    </source>
</evidence>
<comment type="caution">
    <text evidence="1">The sequence shown here is derived from an EMBL/GenBank/DDBJ whole genome shotgun (WGS) entry which is preliminary data.</text>
</comment>
<dbReference type="EMBL" id="BJWL01000026">
    <property type="protein sequence ID" value="GFZ17346.1"/>
    <property type="molecule type" value="Genomic_DNA"/>
</dbReference>
<proteinExistence type="predicted"/>
<reference evidence="1 2" key="1">
    <citation type="submission" date="2019-07" db="EMBL/GenBank/DDBJ databases">
        <title>De Novo Assembly of kiwifruit Actinidia rufa.</title>
        <authorList>
            <person name="Sugita-Konishi S."/>
            <person name="Sato K."/>
            <person name="Mori E."/>
            <person name="Abe Y."/>
            <person name="Kisaki G."/>
            <person name="Hamano K."/>
            <person name="Suezawa K."/>
            <person name="Otani M."/>
            <person name="Fukuda T."/>
            <person name="Manabe T."/>
            <person name="Gomi K."/>
            <person name="Tabuchi M."/>
            <person name="Akimitsu K."/>
            <person name="Kataoka I."/>
        </authorList>
    </citation>
    <scope>NUCLEOTIDE SEQUENCE [LARGE SCALE GENOMIC DNA]</scope>
    <source>
        <strain evidence="2">cv. Fuchu</strain>
    </source>
</reference>
<sequence length="116" mass="12824">MRKTMEDLGMVLPLGFLDPLPPKYAASPSPLLLPAVSRPQPANGKGNLNGRVNFGSSKQFWKAGDYEGAPHGDWDASSGPLGFKFGFLFPFGEAFFHILRQMSERLKCIDDYVVDF</sequence>
<dbReference type="OrthoDB" id="10655262at2759"/>
<gene>
    <name evidence="1" type="ORF">Acr_26g0006160</name>
</gene>
<organism evidence="1 2">
    <name type="scientific">Actinidia rufa</name>
    <dbReference type="NCBI Taxonomy" id="165716"/>
    <lineage>
        <taxon>Eukaryota</taxon>
        <taxon>Viridiplantae</taxon>
        <taxon>Streptophyta</taxon>
        <taxon>Embryophyta</taxon>
        <taxon>Tracheophyta</taxon>
        <taxon>Spermatophyta</taxon>
        <taxon>Magnoliopsida</taxon>
        <taxon>eudicotyledons</taxon>
        <taxon>Gunneridae</taxon>
        <taxon>Pentapetalae</taxon>
        <taxon>asterids</taxon>
        <taxon>Ericales</taxon>
        <taxon>Actinidiaceae</taxon>
        <taxon>Actinidia</taxon>
    </lineage>
</organism>
<dbReference type="Proteomes" id="UP000585474">
    <property type="component" value="Unassembled WGS sequence"/>
</dbReference>